<dbReference type="PROSITE" id="PS50005">
    <property type="entry name" value="TPR"/>
    <property type="match status" value="1"/>
</dbReference>
<feature type="region of interest" description="Disordered" evidence="2">
    <location>
        <begin position="71"/>
        <end position="207"/>
    </location>
</feature>
<evidence type="ECO:0000256" key="2">
    <source>
        <dbReference type="SAM" id="MobiDB-lite"/>
    </source>
</evidence>
<keyword evidence="3" id="KW-0812">Transmembrane</keyword>
<feature type="compositionally biased region" description="Low complexity" evidence="2">
    <location>
        <begin position="151"/>
        <end position="177"/>
    </location>
</feature>
<gene>
    <name evidence="4" type="ORF">MED297_04452</name>
</gene>
<dbReference type="InterPro" id="IPR019734">
    <property type="entry name" value="TPR_rpt"/>
</dbReference>
<protein>
    <submittedName>
        <fullName evidence="4">Uncharacterized protein</fullName>
    </submittedName>
</protein>
<feature type="region of interest" description="Disordered" evidence="2">
    <location>
        <begin position="1"/>
        <end position="35"/>
    </location>
</feature>
<comment type="caution">
    <text evidence="4">The sequence shown here is derived from an EMBL/GenBank/DDBJ whole genome shotgun (WGS) entry which is preliminary data.</text>
</comment>
<feature type="transmembrane region" description="Helical" evidence="3">
    <location>
        <begin position="41"/>
        <end position="62"/>
    </location>
</feature>
<evidence type="ECO:0000313" key="5">
    <source>
        <dbReference type="Proteomes" id="UP000005953"/>
    </source>
</evidence>
<dbReference type="Proteomes" id="UP000005953">
    <property type="component" value="Unassembled WGS sequence"/>
</dbReference>
<feature type="compositionally biased region" description="Polar residues" evidence="2">
    <location>
        <begin position="138"/>
        <end position="150"/>
    </location>
</feature>
<keyword evidence="3" id="KW-1133">Transmembrane helix</keyword>
<evidence type="ECO:0000256" key="1">
    <source>
        <dbReference type="PROSITE-ProRule" id="PRU00339"/>
    </source>
</evidence>
<feature type="compositionally biased region" description="Low complexity" evidence="2">
    <location>
        <begin position="121"/>
        <end position="134"/>
    </location>
</feature>
<accession>A4BG95</accession>
<dbReference type="AlphaFoldDB" id="A4BG95"/>
<keyword evidence="3" id="KW-0472">Membrane</keyword>
<organism evidence="4 5">
    <name type="scientific">Reinekea blandensis MED297</name>
    <dbReference type="NCBI Taxonomy" id="314283"/>
    <lineage>
        <taxon>Bacteria</taxon>
        <taxon>Pseudomonadati</taxon>
        <taxon>Pseudomonadota</taxon>
        <taxon>Gammaproteobacteria</taxon>
        <taxon>Oceanospirillales</taxon>
        <taxon>Saccharospirillaceae</taxon>
        <taxon>Reinekea</taxon>
    </lineage>
</organism>
<evidence type="ECO:0000256" key="3">
    <source>
        <dbReference type="SAM" id="Phobius"/>
    </source>
</evidence>
<evidence type="ECO:0000313" key="4">
    <source>
        <dbReference type="EMBL" id="EAR08890.1"/>
    </source>
</evidence>
<sequence>MEAAVSIMHRALSRTDQDQTQPTGNYNPLATQPKRRSRSGLLWLSSVGMMIIAAAIVLWPTASDRSLLAPASAGADSGVDNPTPDIITEPPDLADAGEPTNDTSSGNDNIADSTMNPPLPITDIPPEEAPITEATAEHSVSTATSPNITVPETQAQAPKKPAQAAENPQPAPNTTTAERAPATLTEPIESSPDQTQAAGEPTVDDSTVQVVREAEQQWQREIEQHLAADRIEQAEARLKQWISAQPKAETPRIWLAKIYINNQLYTAAEPLVRSVGSADAQALMGVIYERTGRHSQAAGVFEVLFQRQPDQSQWLLFWAVNAENSGQLAKSRQLYQTYLQQFSLENESLRQFAASRLQSLGGP</sequence>
<dbReference type="SUPFAM" id="SSF48452">
    <property type="entry name" value="TPR-like"/>
    <property type="match status" value="1"/>
</dbReference>
<dbReference type="HOGENOM" id="CLU_762623_0_0_6"/>
<proteinExistence type="predicted"/>
<reference evidence="4 5" key="1">
    <citation type="submission" date="2006-02" db="EMBL/GenBank/DDBJ databases">
        <authorList>
            <person name="Pinhassi J."/>
            <person name="Pedros-Alio C."/>
            <person name="Ferriera S."/>
            <person name="Johnson J."/>
            <person name="Kravitz S."/>
            <person name="Halpern A."/>
            <person name="Remington K."/>
            <person name="Beeson K."/>
            <person name="Tran B."/>
            <person name="Rogers Y.-H."/>
            <person name="Friedman R."/>
            <person name="Venter J.C."/>
        </authorList>
    </citation>
    <scope>NUCLEOTIDE SEQUENCE [LARGE SCALE GENOMIC DNA]</scope>
    <source>
        <strain evidence="4 5">MED297</strain>
    </source>
</reference>
<dbReference type="Gene3D" id="1.25.40.10">
    <property type="entry name" value="Tetratricopeptide repeat domain"/>
    <property type="match status" value="1"/>
</dbReference>
<feature type="compositionally biased region" description="Polar residues" evidence="2">
    <location>
        <begin position="100"/>
        <end position="116"/>
    </location>
</feature>
<dbReference type="STRING" id="314283.MED297_04452"/>
<keyword evidence="1" id="KW-0802">TPR repeat</keyword>
<feature type="repeat" description="TPR" evidence="1">
    <location>
        <begin position="278"/>
        <end position="311"/>
    </location>
</feature>
<dbReference type="InterPro" id="IPR011990">
    <property type="entry name" value="TPR-like_helical_dom_sf"/>
</dbReference>
<dbReference type="EMBL" id="AAOE01000015">
    <property type="protein sequence ID" value="EAR08890.1"/>
    <property type="molecule type" value="Genomic_DNA"/>
</dbReference>
<keyword evidence="5" id="KW-1185">Reference proteome</keyword>
<name>A4BG95_9GAMM</name>
<feature type="compositionally biased region" description="Polar residues" evidence="2">
    <location>
        <begin position="18"/>
        <end position="30"/>
    </location>
</feature>